<dbReference type="Pfam" id="PF02837">
    <property type="entry name" value="Glyco_hydro_2_N"/>
    <property type="match status" value="1"/>
</dbReference>
<evidence type="ECO:0000256" key="3">
    <source>
        <dbReference type="ARBA" id="ARBA00023295"/>
    </source>
</evidence>
<dbReference type="AlphaFoldDB" id="A0AA37N255"/>
<evidence type="ECO:0000259" key="4">
    <source>
        <dbReference type="Pfam" id="PF00703"/>
    </source>
</evidence>
<dbReference type="GO" id="GO:0004553">
    <property type="term" value="F:hydrolase activity, hydrolyzing O-glycosyl compounds"/>
    <property type="evidence" value="ECO:0007669"/>
    <property type="project" value="InterPro"/>
</dbReference>
<keyword evidence="3" id="KW-0326">Glycosidase</keyword>
<dbReference type="RefSeq" id="WP_195521889.1">
    <property type="nucleotide sequence ID" value="NZ_BQNJ01000001.1"/>
</dbReference>
<protein>
    <submittedName>
        <fullName evidence="7">Beta-galactosidase</fullName>
    </submittedName>
</protein>
<name>A0AA37N255_9FIRM</name>
<feature type="domain" description="Glycoside hydrolase family 2 immunoglobulin-like beta-sandwich" evidence="4">
    <location>
        <begin position="212"/>
        <end position="260"/>
    </location>
</feature>
<proteinExistence type="inferred from homology"/>
<dbReference type="InterPro" id="IPR013783">
    <property type="entry name" value="Ig-like_fold"/>
</dbReference>
<dbReference type="Gene3D" id="2.60.40.10">
    <property type="entry name" value="Immunoglobulins"/>
    <property type="match status" value="2"/>
</dbReference>
<dbReference type="PANTHER" id="PTHR42732">
    <property type="entry name" value="BETA-GALACTOSIDASE"/>
    <property type="match status" value="1"/>
</dbReference>
<comment type="similarity">
    <text evidence="1">Belongs to the glycosyl hydrolase 2 family.</text>
</comment>
<evidence type="ECO:0000313" key="7">
    <source>
        <dbReference type="EMBL" id="GKG98087.1"/>
    </source>
</evidence>
<gene>
    <name evidence="7" type="ORF">CE91St55_00690</name>
</gene>
<accession>A0AA37N255</accession>
<dbReference type="PRINTS" id="PR00132">
    <property type="entry name" value="GLHYDRLASE2"/>
</dbReference>
<dbReference type="Pfam" id="PF02836">
    <property type="entry name" value="Glyco_hydro_2_C"/>
    <property type="match status" value="1"/>
</dbReference>
<comment type="caution">
    <text evidence="7">The sequence shown here is derived from an EMBL/GenBank/DDBJ whole genome shotgun (WGS) entry which is preliminary data.</text>
</comment>
<keyword evidence="2" id="KW-0378">Hydrolase</keyword>
<dbReference type="Pfam" id="PF00703">
    <property type="entry name" value="Glyco_hydro_2"/>
    <property type="match status" value="1"/>
</dbReference>
<evidence type="ECO:0000256" key="2">
    <source>
        <dbReference type="ARBA" id="ARBA00022801"/>
    </source>
</evidence>
<dbReference type="SUPFAM" id="SSF49303">
    <property type="entry name" value="beta-Galactosidase/glucuronidase domain"/>
    <property type="match status" value="1"/>
</dbReference>
<dbReference type="InterPro" id="IPR006103">
    <property type="entry name" value="Glyco_hydro_2_cat"/>
</dbReference>
<organism evidence="7 8">
    <name type="scientific">Hungatella hathewayi</name>
    <dbReference type="NCBI Taxonomy" id="154046"/>
    <lineage>
        <taxon>Bacteria</taxon>
        <taxon>Bacillati</taxon>
        <taxon>Bacillota</taxon>
        <taxon>Clostridia</taxon>
        <taxon>Lachnospirales</taxon>
        <taxon>Lachnospiraceae</taxon>
        <taxon>Hungatella</taxon>
    </lineage>
</organism>
<dbReference type="InterPro" id="IPR017853">
    <property type="entry name" value="GH"/>
</dbReference>
<evidence type="ECO:0000313" key="8">
    <source>
        <dbReference type="Proteomes" id="UP001055091"/>
    </source>
</evidence>
<dbReference type="Proteomes" id="UP001055091">
    <property type="component" value="Unassembled WGS sequence"/>
</dbReference>
<dbReference type="GO" id="GO:0005975">
    <property type="term" value="P:carbohydrate metabolic process"/>
    <property type="evidence" value="ECO:0007669"/>
    <property type="project" value="InterPro"/>
</dbReference>
<feature type="domain" description="Glycoside hydrolase family 2 catalytic" evidence="5">
    <location>
        <begin position="268"/>
        <end position="558"/>
    </location>
</feature>
<dbReference type="InterPro" id="IPR006104">
    <property type="entry name" value="Glyco_hydro_2_N"/>
</dbReference>
<dbReference type="InterPro" id="IPR036156">
    <property type="entry name" value="Beta-gal/glucu_dom_sf"/>
</dbReference>
<dbReference type="InterPro" id="IPR006102">
    <property type="entry name" value="Ig-like_GH2"/>
</dbReference>
<evidence type="ECO:0000256" key="1">
    <source>
        <dbReference type="ARBA" id="ARBA00007401"/>
    </source>
</evidence>
<dbReference type="Gene3D" id="2.60.120.260">
    <property type="entry name" value="Galactose-binding domain-like"/>
    <property type="match status" value="1"/>
</dbReference>
<reference evidence="7" key="1">
    <citation type="submission" date="2022-01" db="EMBL/GenBank/DDBJ databases">
        <title>Novel bile acid biosynthetic pathways are enriched in the microbiome of centenarians.</title>
        <authorList>
            <person name="Sato Y."/>
            <person name="Atarashi K."/>
            <person name="Plichta R.D."/>
            <person name="Arai Y."/>
            <person name="Sasajima S."/>
            <person name="Kearney M.S."/>
            <person name="Suda W."/>
            <person name="Takeshita K."/>
            <person name="Sasaki T."/>
            <person name="Okamoto S."/>
            <person name="Skelly N.A."/>
            <person name="Okamura Y."/>
            <person name="Vlamakis H."/>
            <person name="Li Y."/>
            <person name="Tanoue T."/>
            <person name="Takei H."/>
            <person name="Nittono H."/>
            <person name="Narushima S."/>
            <person name="Irie J."/>
            <person name="Itoh H."/>
            <person name="Moriya K."/>
            <person name="Sugiura Y."/>
            <person name="Suematsu M."/>
            <person name="Moritoki N."/>
            <person name="Shibata S."/>
            <person name="Littman R.D."/>
            <person name="Fischbach A.M."/>
            <person name="Uwamino Y."/>
            <person name="Inoue T."/>
            <person name="Honda A."/>
            <person name="Hattori M."/>
            <person name="Murai T."/>
            <person name="Xavier J.R."/>
            <person name="Hirose N."/>
            <person name="Honda K."/>
        </authorList>
    </citation>
    <scope>NUCLEOTIDE SEQUENCE</scope>
    <source>
        <strain evidence="7">CE91-St55</strain>
    </source>
</reference>
<dbReference type="SUPFAM" id="SSF51445">
    <property type="entry name" value="(Trans)glycosidases"/>
    <property type="match status" value="1"/>
</dbReference>
<evidence type="ECO:0000259" key="6">
    <source>
        <dbReference type="Pfam" id="PF02837"/>
    </source>
</evidence>
<dbReference type="EMBL" id="BQNJ01000001">
    <property type="protein sequence ID" value="GKG98087.1"/>
    <property type="molecule type" value="Genomic_DNA"/>
</dbReference>
<dbReference type="InterPro" id="IPR006101">
    <property type="entry name" value="Glyco_hydro_2"/>
</dbReference>
<dbReference type="PANTHER" id="PTHR42732:SF1">
    <property type="entry name" value="BETA-MANNOSIDASE"/>
    <property type="match status" value="1"/>
</dbReference>
<sequence length="762" mass="85907">MRKTVCINENWFFSKTCGVLPDALPAGWEKVNLPHTWNAADGQDGGNDYYRGICWYARSLYQPCGTDGLRSYLEFEGAAMAASVYINGTNVCSHEGGYSTFRADITDHLRVGENLICVSVDNGVNDRIYPQMADFTFYGGLYRNVNLITVPETHFDLDYYGAPGLAYTAKTEGETAAVSLKAWVTAPETGDSVCFTILDSQGITAAQGYTPAEACSSTVLCLTSPHVWQGVLDPYLYTVRAELVRRNERIDCVNVKMGIREFSVDPEKGFLLNGIPTPLRGVSRHQDRLGVGSALTREQNLEDAELIREIGANTVRLAHYQHSQDFYEACDAMGFVVWAEIPFISRMSGNPAAHENCILQLKELILQNYNHPSICFWGISNEITIGGDSPQLHRNLRELNDLAHAMDSTRLTTMAHISMLEPDNEQVYLTDVMSYNHYFGWYGGKLTGTEAWMDKFHEAHPNRPVGISEYGAEANITYHSSEPRCRDYSEEYQALYHEHLAEVISRRPYIWATHVWNMFDFGCDARDEGGVKGRNNKGLVTLDRTIKKDAFYIYKAYWSSEPFVHICGRRFARRTGDFLSVKVYSNLPAVTLFLDGIRIADRMGDKVFEFQEIPWTEGIHFIRAVGQDCEDCITLERVTEPWEPYILVDEEAAQGDGAANWFTNLIVETPPEMTFDPQYFSVKDRIRELLGCNEAMEAVVGAMYSSSGMKFKKSMLSMMGDNTLEDLQEMIDKASGEENSVKPSMKQVMTRLNAVLQTIRKS</sequence>
<dbReference type="Gene3D" id="3.20.20.80">
    <property type="entry name" value="Glycosidases"/>
    <property type="match status" value="1"/>
</dbReference>
<dbReference type="InterPro" id="IPR008979">
    <property type="entry name" value="Galactose-bd-like_sf"/>
</dbReference>
<dbReference type="SUPFAM" id="SSF49785">
    <property type="entry name" value="Galactose-binding domain-like"/>
    <property type="match status" value="1"/>
</dbReference>
<dbReference type="InterPro" id="IPR051913">
    <property type="entry name" value="GH2_Domain-Containing"/>
</dbReference>
<feature type="domain" description="Glycosyl hydrolases family 2 sugar binding" evidence="6">
    <location>
        <begin position="50"/>
        <end position="151"/>
    </location>
</feature>
<evidence type="ECO:0000259" key="5">
    <source>
        <dbReference type="Pfam" id="PF02836"/>
    </source>
</evidence>